<dbReference type="Proteomes" id="UP000499080">
    <property type="component" value="Unassembled WGS sequence"/>
</dbReference>
<proteinExistence type="predicted"/>
<name>A0A4Y2L8U9_ARAVE</name>
<reference evidence="1 2" key="1">
    <citation type="journal article" date="2019" name="Sci. Rep.">
        <title>Orb-weaving spider Araneus ventricosus genome elucidates the spidroin gene catalogue.</title>
        <authorList>
            <person name="Kono N."/>
            <person name="Nakamura H."/>
            <person name="Ohtoshi R."/>
            <person name="Moran D.A.P."/>
            <person name="Shinohara A."/>
            <person name="Yoshida Y."/>
            <person name="Fujiwara M."/>
            <person name="Mori M."/>
            <person name="Tomita M."/>
            <person name="Arakawa K."/>
        </authorList>
    </citation>
    <scope>NUCLEOTIDE SEQUENCE [LARGE SCALE GENOMIC DNA]</scope>
</reference>
<evidence type="ECO:0000313" key="2">
    <source>
        <dbReference type="Proteomes" id="UP000499080"/>
    </source>
</evidence>
<comment type="caution">
    <text evidence="1">The sequence shown here is derived from an EMBL/GenBank/DDBJ whole genome shotgun (WGS) entry which is preliminary data.</text>
</comment>
<dbReference type="AlphaFoldDB" id="A0A4Y2L8U9"/>
<sequence>MRPCIIVQEKPRSWLLQMWSYTTNTSQESFEHLAEQGLQGHGVISIHLLQYRKAFACWFTQFVQKFEIDSLLHDASQNHHTDNSR</sequence>
<accession>A0A4Y2L8U9</accession>
<dbReference type="EMBL" id="BGPR01005521">
    <property type="protein sequence ID" value="GBN10952.1"/>
    <property type="molecule type" value="Genomic_DNA"/>
</dbReference>
<protein>
    <submittedName>
        <fullName evidence="1">Uncharacterized protein</fullName>
    </submittedName>
</protein>
<evidence type="ECO:0000313" key="1">
    <source>
        <dbReference type="EMBL" id="GBN10952.1"/>
    </source>
</evidence>
<gene>
    <name evidence="1" type="ORF">AVEN_25285_1</name>
</gene>
<organism evidence="1 2">
    <name type="scientific">Araneus ventricosus</name>
    <name type="common">Orbweaver spider</name>
    <name type="synonym">Epeira ventricosa</name>
    <dbReference type="NCBI Taxonomy" id="182803"/>
    <lineage>
        <taxon>Eukaryota</taxon>
        <taxon>Metazoa</taxon>
        <taxon>Ecdysozoa</taxon>
        <taxon>Arthropoda</taxon>
        <taxon>Chelicerata</taxon>
        <taxon>Arachnida</taxon>
        <taxon>Araneae</taxon>
        <taxon>Araneomorphae</taxon>
        <taxon>Entelegynae</taxon>
        <taxon>Araneoidea</taxon>
        <taxon>Araneidae</taxon>
        <taxon>Araneus</taxon>
    </lineage>
</organism>
<keyword evidence="2" id="KW-1185">Reference proteome</keyword>